<keyword evidence="9" id="KW-0812">Transmembrane</keyword>
<evidence type="ECO:0000313" key="11">
    <source>
        <dbReference type="Proteomes" id="UP000694410"/>
    </source>
</evidence>
<evidence type="ECO:0000256" key="4">
    <source>
        <dbReference type="ARBA" id="ARBA00015328"/>
    </source>
</evidence>
<keyword evidence="5" id="KW-1003">Cell membrane</keyword>
<proteinExistence type="inferred from homology"/>
<keyword evidence="9" id="KW-1133">Transmembrane helix</keyword>
<evidence type="ECO:0000256" key="7">
    <source>
        <dbReference type="ARBA" id="ARBA00023136"/>
    </source>
</evidence>
<feature type="transmembrane region" description="Helical" evidence="9">
    <location>
        <begin position="45"/>
        <end position="64"/>
    </location>
</feature>
<reference evidence="10" key="1">
    <citation type="submission" date="2025-08" db="UniProtKB">
        <authorList>
            <consortium name="Ensembl"/>
        </authorList>
    </citation>
    <scope>IDENTIFICATION</scope>
</reference>
<dbReference type="GO" id="GO:0005886">
    <property type="term" value="C:plasma membrane"/>
    <property type="evidence" value="ECO:0007669"/>
    <property type="project" value="UniProtKB-SubCell"/>
</dbReference>
<keyword evidence="6" id="KW-0524">Neurogenesis</keyword>
<feature type="transmembrane region" description="Helical" evidence="9">
    <location>
        <begin position="164"/>
        <end position="182"/>
    </location>
</feature>
<keyword evidence="7 9" id="KW-0472">Membrane</keyword>
<dbReference type="AlphaFoldDB" id="A0A8C0UV14"/>
<organism evidence="10 11">
    <name type="scientific">Cyanistes caeruleus</name>
    <name type="common">Eurasian blue tit</name>
    <name type="synonym">Parus caeruleus</name>
    <dbReference type="NCBI Taxonomy" id="156563"/>
    <lineage>
        <taxon>Eukaryota</taxon>
        <taxon>Metazoa</taxon>
        <taxon>Chordata</taxon>
        <taxon>Craniata</taxon>
        <taxon>Vertebrata</taxon>
        <taxon>Euteleostomi</taxon>
        <taxon>Archelosauria</taxon>
        <taxon>Archosauria</taxon>
        <taxon>Dinosauria</taxon>
        <taxon>Saurischia</taxon>
        <taxon>Theropoda</taxon>
        <taxon>Coelurosauria</taxon>
        <taxon>Aves</taxon>
        <taxon>Neognathae</taxon>
        <taxon>Neoaves</taxon>
        <taxon>Telluraves</taxon>
        <taxon>Australaves</taxon>
        <taxon>Passeriformes</taxon>
        <taxon>Paridae</taxon>
        <taxon>Cyanistes</taxon>
    </lineage>
</organism>
<evidence type="ECO:0000256" key="5">
    <source>
        <dbReference type="ARBA" id="ARBA00022475"/>
    </source>
</evidence>
<name>A0A8C0UV14_CYACU</name>
<reference evidence="10" key="2">
    <citation type="submission" date="2025-09" db="UniProtKB">
        <authorList>
            <consortium name="Ensembl"/>
        </authorList>
    </citation>
    <scope>IDENTIFICATION</scope>
</reference>
<sequence length="187" mass="21184">MHQIYSCSDENLEVFTTVISSKSCSPARRRAKATQHILTKSVRKISFPFPIFFFIFLHSSWLCIPSKGLWVNGKQIFQGKAEHPCLMQGAGWETGGRVSVKLQFLYKSTLKQKNKIWSCHAEPVKMNIVAYQHCPSEGITDLFIVHTAFTISPERRAGMKSQQIIPNHVGVNQVIIIIIMLIKQPVS</sequence>
<evidence type="ECO:0000256" key="3">
    <source>
        <dbReference type="ARBA" id="ARBA00010010"/>
    </source>
</evidence>
<dbReference type="GO" id="GO:0030182">
    <property type="term" value="P:neuron differentiation"/>
    <property type="evidence" value="ECO:0007669"/>
    <property type="project" value="TreeGrafter"/>
</dbReference>
<dbReference type="PANTHER" id="PTHR31520">
    <property type="entry name" value="VEXIN"/>
    <property type="match status" value="1"/>
</dbReference>
<evidence type="ECO:0000313" key="10">
    <source>
        <dbReference type="Ensembl" id="ENSCCEP00000013429.1"/>
    </source>
</evidence>
<evidence type="ECO:0000256" key="9">
    <source>
        <dbReference type="SAM" id="Phobius"/>
    </source>
</evidence>
<dbReference type="GO" id="GO:0005634">
    <property type="term" value="C:nucleus"/>
    <property type="evidence" value="ECO:0007669"/>
    <property type="project" value="UniProtKB-SubCell"/>
</dbReference>
<evidence type="ECO:0000256" key="1">
    <source>
        <dbReference type="ARBA" id="ARBA00004123"/>
    </source>
</evidence>
<evidence type="ECO:0000256" key="6">
    <source>
        <dbReference type="ARBA" id="ARBA00022902"/>
    </source>
</evidence>
<keyword evidence="8" id="KW-0539">Nucleus</keyword>
<evidence type="ECO:0000256" key="2">
    <source>
        <dbReference type="ARBA" id="ARBA00004236"/>
    </source>
</evidence>
<dbReference type="PANTHER" id="PTHR31520:SF1">
    <property type="entry name" value="VEXIN"/>
    <property type="match status" value="1"/>
</dbReference>
<evidence type="ECO:0000256" key="8">
    <source>
        <dbReference type="ARBA" id="ARBA00023242"/>
    </source>
</evidence>
<protein>
    <recommendedName>
        <fullName evidence="4">Vexin</fullName>
    </recommendedName>
</protein>
<comment type="subcellular location">
    <subcellularLocation>
        <location evidence="2">Cell membrane</location>
    </subcellularLocation>
    <subcellularLocation>
        <location evidence="1">Nucleus</location>
    </subcellularLocation>
</comment>
<dbReference type="InterPro" id="IPR040470">
    <property type="entry name" value="Vexin"/>
</dbReference>
<keyword evidence="11" id="KW-1185">Reference proteome</keyword>
<accession>A0A8C0UV14</accession>
<comment type="similarity">
    <text evidence="3">Belongs to the vexin family.</text>
</comment>
<dbReference type="Proteomes" id="UP000694410">
    <property type="component" value="Unplaced"/>
</dbReference>
<dbReference type="Ensembl" id="ENSCCET00000020924.1">
    <property type="protein sequence ID" value="ENSCCEP00000013429.1"/>
    <property type="gene ID" value="ENSCCEG00000012932.1"/>
</dbReference>